<reference evidence="2 3" key="1">
    <citation type="journal article" date="2018" name="Nat. Ecol. Evol.">
        <title>Shark genomes provide insights into elasmobranch evolution and the origin of vertebrates.</title>
        <authorList>
            <person name="Hara Y"/>
            <person name="Yamaguchi K"/>
            <person name="Onimaru K"/>
            <person name="Kadota M"/>
            <person name="Koyanagi M"/>
            <person name="Keeley SD"/>
            <person name="Tatsumi K"/>
            <person name="Tanaka K"/>
            <person name="Motone F"/>
            <person name="Kageyama Y"/>
            <person name="Nozu R"/>
            <person name="Adachi N"/>
            <person name="Nishimura O"/>
            <person name="Nakagawa R"/>
            <person name="Tanegashima C"/>
            <person name="Kiyatake I"/>
            <person name="Matsumoto R"/>
            <person name="Murakumo K"/>
            <person name="Nishida K"/>
            <person name="Terakita A"/>
            <person name="Kuratani S"/>
            <person name="Sato K"/>
            <person name="Hyodo S Kuraku.S."/>
        </authorList>
    </citation>
    <scope>NUCLEOTIDE SEQUENCE [LARGE SCALE GENOMIC DNA]</scope>
</reference>
<dbReference type="Proteomes" id="UP000287033">
    <property type="component" value="Unassembled WGS sequence"/>
</dbReference>
<evidence type="ECO:0000256" key="1">
    <source>
        <dbReference type="SAM" id="MobiDB-lite"/>
    </source>
</evidence>
<feature type="region of interest" description="Disordered" evidence="1">
    <location>
        <begin position="1"/>
        <end position="80"/>
    </location>
</feature>
<dbReference type="EMBL" id="BEZZ01002132">
    <property type="protein sequence ID" value="GCC21249.1"/>
    <property type="molecule type" value="Genomic_DNA"/>
</dbReference>
<accession>A0A401RSX7</accession>
<name>A0A401RSX7_CHIPU</name>
<comment type="caution">
    <text evidence="2">The sequence shown here is derived from an EMBL/GenBank/DDBJ whole genome shotgun (WGS) entry which is preliminary data.</text>
</comment>
<gene>
    <name evidence="2" type="ORF">chiPu_0019716</name>
</gene>
<proteinExistence type="predicted"/>
<sequence length="147" mass="16040">MGTWAKCQGRSPRGQDTSSIVGERRLRRTRARANRDEGAGLEDLFPAPPDVTRSSHQSEGAAPTAARGRRRPFCNAGNPRETRHRCEVWEEGGDGVGDNSGFTAPRRTLVHFSARRRFSAETVSLTRQRVLGSAPLPSALLLPPPPS</sequence>
<protein>
    <submittedName>
        <fullName evidence="2">Uncharacterized protein</fullName>
    </submittedName>
</protein>
<organism evidence="2 3">
    <name type="scientific">Chiloscyllium punctatum</name>
    <name type="common">Brownbanded bambooshark</name>
    <name type="synonym">Hemiscyllium punctatum</name>
    <dbReference type="NCBI Taxonomy" id="137246"/>
    <lineage>
        <taxon>Eukaryota</taxon>
        <taxon>Metazoa</taxon>
        <taxon>Chordata</taxon>
        <taxon>Craniata</taxon>
        <taxon>Vertebrata</taxon>
        <taxon>Chondrichthyes</taxon>
        <taxon>Elasmobranchii</taxon>
        <taxon>Galeomorphii</taxon>
        <taxon>Galeoidea</taxon>
        <taxon>Orectolobiformes</taxon>
        <taxon>Hemiscylliidae</taxon>
        <taxon>Chiloscyllium</taxon>
    </lineage>
</organism>
<evidence type="ECO:0000313" key="3">
    <source>
        <dbReference type="Proteomes" id="UP000287033"/>
    </source>
</evidence>
<keyword evidence="3" id="KW-1185">Reference proteome</keyword>
<evidence type="ECO:0000313" key="2">
    <source>
        <dbReference type="EMBL" id="GCC21249.1"/>
    </source>
</evidence>
<dbReference type="AlphaFoldDB" id="A0A401RSX7"/>